<evidence type="ECO:0000256" key="5">
    <source>
        <dbReference type="ARBA" id="ARBA00022884"/>
    </source>
</evidence>
<dbReference type="SMART" id="SM00651">
    <property type="entry name" value="Sm"/>
    <property type="match status" value="1"/>
</dbReference>
<evidence type="ECO:0000256" key="3">
    <source>
        <dbReference type="ARBA" id="ARBA00022664"/>
    </source>
</evidence>
<organism evidence="15 16">
    <name type="scientific">Chlorella ohadii</name>
    <dbReference type="NCBI Taxonomy" id="2649997"/>
    <lineage>
        <taxon>Eukaryota</taxon>
        <taxon>Viridiplantae</taxon>
        <taxon>Chlorophyta</taxon>
        <taxon>core chlorophytes</taxon>
        <taxon>Trebouxiophyceae</taxon>
        <taxon>Chlorellales</taxon>
        <taxon>Chlorellaceae</taxon>
        <taxon>Chlorella clade</taxon>
        <taxon>Chlorella</taxon>
    </lineage>
</organism>
<keyword evidence="3 13" id="KW-0507">mRNA processing</keyword>
<keyword evidence="5 13" id="KW-0694">RNA-binding</keyword>
<dbReference type="InterPro" id="IPR001163">
    <property type="entry name" value="Sm_dom_euk/arc"/>
</dbReference>
<dbReference type="GO" id="GO:0000398">
    <property type="term" value="P:mRNA splicing, via spliceosome"/>
    <property type="evidence" value="ECO:0007669"/>
    <property type="project" value="UniProtKB-UniRule"/>
</dbReference>
<evidence type="ECO:0000256" key="12">
    <source>
        <dbReference type="ARBA" id="ARBA00067760"/>
    </source>
</evidence>
<evidence type="ECO:0000256" key="6">
    <source>
        <dbReference type="ARBA" id="ARBA00022990"/>
    </source>
</evidence>
<keyword evidence="7 13" id="KW-0508">mRNA splicing</keyword>
<dbReference type="InterPro" id="IPR010920">
    <property type="entry name" value="LSM_dom_sf"/>
</dbReference>
<dbReference type="SUPFAM" id="SSF50182">
    <property type="entry name" value="Sm-like ribonucleoproteins"/>
    <property type="match status" value="1"/>
</dbReference>
<evidence type="ECO:0000256" key="9">
    <source>
        <dbReference type="ARBA" id="ARBA00023274"/>
    </source>
</evidence>
<dbReference type="InterPro" id="IPR034103">
    <property type="entry name" value="Lsm8"/>
</dbReference>
<accession>A0AAD5DLQ8</accession>
<dbReference type="Proteomes" id="UP001205105">
    <property type="component" value="Unassembled WGS sequence"/>
</dbReference>
<evidence type="ECO:0000256" key="2">
    <source>
        <dbReference type="ARBA" id="ARBA00006850"/>
    </source>
</evidence>
<evidence type="ECO:0000256" key="7">
    <source>
        <dbReference type="ARBA" id="ARBA00023187"/>
    </source>
</evidence>
<dbReference type="GO" id="GO:0046540">
    <property type="term" value="C:U4/U6 x U5 tri-snRNP complex"/>
    <property type="evidence" value="ECO:0007669"/>
    <property type="project" value="UniProtKB-UniRule"/>
</dbReference>
<reference evidence="15" key="1">
    <citation type="submission" date="2020-11" db="EMBL/GenBank/DDBJ databases">
        <title>Chlorella ohadii genome sequencing and assembly.</title>
        <authorList>
            <person name="Murik O."/>
            <person name="Treves H."/>
            <person name="Kedem I."/>
            <person name="Shotland Y."/>
            <person name="Kaplan A."/>
        </authorList>
    </citation>
    <scope>NUCLEOTIDE SEQUENCE</scope>
    <source>
        <strain evidence="15">1</strain>
    </source>
</reference>
<comment type="subunit">
    <text evidence="13">LSm subunits form a heteromer with a doughnut shape.</text>
</comment>
<gene>
    <name evidence="13" type="primary">LSM8</name>
    <name evidence="15" type="ORF">COHA_007493</name>
</gene>
<evidence type="ECO:0000313" key="15">
    <source>
        <dbReference type="EMBL" id="KAI7838693.1"/>
    </source>
</evidence>
<keyword evidence="8 13" id="KW-0539">Nucleus</keyword>
<keyword evidence="9 13" id="KW-0687">Ribonucleoprotein</keyword>
<keyword evidence="6" id="KW-0007">Acetylation</keyword>
<evidence type="ECO:0000313" key="16">
    <source>
        <dbReference type="Proteomes" id="UP001205105"/>
    </source>
</evidence>
<comment type="function">
    <text evidence="13">Plays role in pre-mRNA splicing as component of the U4/U6-U5 tri-snRNP complex that is involved in spliceosome assembly, and as component of the precatalytic spliceosome (spliceosome B complex). The heptameric LSM2-8 complex binds specifically to the 3'-terminal U-tract of U6 snRNA.</text>
</comment>
<evidence type="ECO:0000256" key="1">
    <source>
        <dbReference type="ARBA" id="ARBA00004123"/>
    </source>
</evidence>
<comment type="subunit">
    <text evidence="11">Component of the precatalytic spliceosome (spliceosome B complex). Component of the U4/U6-U5 tri-snRNP complex, a building block of the precatalytic spliceosome (spliceosome B complex). The U4/U6-U5 tri-snRNP complex is composed of the U4, U6 and U5 snRNAs and at least PRPF3, PRPF4, PRPF6, PRPF8, PRPF31, SNRNP200, TXNL4A, SNRNP40, SNRPB, SNRPD1, SNRPD2, SNRPD3, SNRPE, SNRPF, SNRPG, DDX23, CD2BP2, PPIH, SNU13, EFTUD2, SART1 and USP39, plus LSM2, LSM3, LSM4, LSM5, LSM6, LSM7 and LSM8. LSM2, LSM3, LSM4, LSM5, LSM6, LSM7 and LSM8 form a heptameric, ring-shaped subcomplex (the LSM2-8 complex) that is part of the U4/U6-U5 tri-snRNP complex and the precatalytic spliceosome.</text>
</comment>
<keyword evidence="4 13" id="KW-0747">Spliceosome</keyword>
<evidence type="ECO:0000256" key="4">
    <source>
        <dbReference type="ARBA" id="ARBA00022728"/>
    </source>
</evidence>
<dbReference type="Pfam" id="PF01423">
    <property type="entry name" value="LSM"/>
    <property type="match status" value="1"/>
</dbReference>
<evidence type="ECO:0000256" key="10">
    <source>
        <dbReference type="ARBA" id="ARBA00056431"/>
    </source>
</evidence>
<evidence type="ECO:0000256" key="13">
    <source>
        <dbReference type="RuleBase" id="RU365048"/>
    </source>
</evidence>
<evidence type="ECO:0000256" key="11">
    <source>
        <dbReference type="ARBA" id="ARBA00063389"/>
    </source>
</evidence>
<dbReference type="InterPro" id="IPR044642">
    <property type="entry name" value="PTHR15588"/>
</dbReference>
<keyword evidence="16" id="KW-1185">Reference proteome</keyword>
<comment type="subcellular location">
    <subcellularLocation>
        <location evidence="1 13">Nucleus</location>
    </subcellularLocation>
</comment>
<feature type="domain" description="Sm" evidence="14">
    <location>
        <begin position="3"/>
        <end position="79"/>
    </location>
</feature>
<dbReference type="FunFam" id="2.30.30.100:FF:000022">
    <property type="entry name" value="U6 snRNA-associated Sm-like protein LSm8"/>
    <property type="match status" value="1"/>
</dbReference>
<evidence type="ECO:0000259" key="14">
    <source>
        <dbReference type="PROSITE" id="PS52002"/>
    </source>
</evidence>
<dbReference type="GO" id="GO:0003729">
    <property type="term" value="F:mRNA binding"/>
    <property type="evidence" value="ECO:0007669"/>
    <property type="project" value="TreeGrafter"/>
</dbReference>
<evidence type="ECO:0000256" key="8">
    <source>
        <dbReference type="ARBA" id="ARBA00023242"/>
    </source>
</evidence>
<dbReference type="PANTHER" id="PTHR15588:SF9">
    <property type="entry name" value="U6 SNRNA-ASSOCIATED SM-LIKE PROTEIN LSM8"/>
    <property type="match status" value="1"/>
</dbReference>
<comment type="caution">
    <text evidence="15">The sequence shown here is derived from an EMBL/GenBank/DDBJ whole genome shotgun (WGS) entry which is preliminary data.</text>
</comment>
<dbReference type="Gene3D" id="2.30.30.100">
    <property type="match status" value="1"/>
</dbReference>
<dbReference type="GO" id="GO:0005688">
    <property type="term" value="C:U6 snRNP"/>
    <property type="evidence" value="ECO:0007669"/>
    <property type="project" value="UniProtKB-UniRule"/>
</dbReference>
<sequence length="99" mass="10583">MSGGETGLAQYVDTTVSVITNDGRTIVGTLRGYDQATNLILDECHERVYSSKSGVEQLVLGLYVIRGDNIAVIGEVDDDKDASIDFSAVRAAPLKPVTH</sequence>
<comment type="function">
    <text evidence="10">Plays a role in pre-mRNA splicing as component of the U4/U6-U5 tri-snRNP complex that is involved in spliceosome assembly, and as component of the precatalytic spliceosome (spliceosome B complex). The heptameric LSM2-8 complex binds specifically to the 3'-terminal U-tract of U6 snRNA.</text>
</comment>
<protein>
    <recommendedName>
        <fullName evidence="12 13">U6 snRNA-associated Sm-like protein LSm8</fullName>
    </recommendedName>
</protein>
<dbReference type="GO" id="GO:0071011">
    <property type="term" value="C:precatalytic spliceosome"/>
    <property type="evidence" value="ECO:0007669"/>
    <property type="project" value="TreeGrafter"/>
</dbReference>
<dbReference type="PROSITE" id="PS52002">
    <property type="entry name" value="SM"/>
    <property type="match status" value="1"/>
</dbReference>
<proteinExistence type="inferred from homology"/>
<dbReference type="EMBL" id="JADXDR010000119">
    <property type="protein sequence ID" value="KAI7838693.1"/>
    <property type="molecule type" value="Genomic_DNA"/>
</dbReference>
<dbReference type="AlphaFoldDB" id="A0AAD5DLQ8"/>
<comment type="similarity">
    <text evidence="2 13">Belongs to the snRNP Sm proteins family.</text>
</comment>
<dbReference type="CDD" id="cd01727">
    <property type="entry name" value="LSm8"/>
    <property type="match status" value="1"/>
</dbReference>
<dbReference type="PANTHER" id="PTHR15588">
    <property type="entry name" value="LSM1"/>
    <property type="match status" value="1"/>
</dbReference>
<name>A0AAD5DLQ8_9CHLO</name>
<dbReference type="InterPro" id="IPR047575">
    <property type="entry name" value="Sm"/>
</dbReference>